<gene>
    <name evidence="1" type="ORF">PVAP13_2KG081316</name>
</gene>
<sequence>MAAKEFEQLALDGHNYSTWAVYVKVSLSSRGLYRAIAPPQEGVSPLDDQYVFSALYIIWNHIHPDLKAEYFDLIHTLHEAEKHSELMVWNNQQRPVGSAPLPEVHPYYKNKPKFNEGSSKNYHQANSKGKNISKHRSDKLVCQKCGCYSHITKKCRTPSHLVDLYLKSVGRGHATQGQKYEAHFNYQPDTTREEASCSQQISEEPSNNPIPGGEDLATENMIVEYASNDIFGDLE</sequence>
<organism evidence="1 2">
    <name type="scientific">Panicum virgatum</name>
    <name type="common">Blackwell switchgrass</name>
    <dbReference type="NCBI Taxonomy" id="38727"/>
    <lineage>
        <taxon>Eukaryota</taxon>
        <taxon>Viridiplantae</taxon>
        <taxon>Streptophyta</taxon>
        <taxon>Embryophyta</taxon>
        <taxon>Tracheophyta</taxon>
        <taxon>Spermatophyta</taxon>
        <taxon>Magnoliopsida</taxon>
        <taxon>Liliopsida</taxon>
        <taxon>Poales</taxon>
        <taxon>Poaceae</taxon>
        <taxon>PACMAD clade</taxon>
        <taxon>Panicoideae</taxon>
        <taxon>Panicodae</taxon>
        <taxon>Paniceae</taxon>
        <taxon>Panicinae</taxon>
        <taxon>Panicum</taxon>
        <taxon>Panicum sect. Hiantes</taxon>
    </lineage>
</organism>
<name>A0A8T0VW07_PANVG</name>
<proteinExistence type="predicted"/>
<dbReference type="PANTHER" id="PTHR33325:SF11">
    <property type="entry name" value="COLD SHOCK DOMAIN-CONTAINING PROTEIN 4-LIKE"/>
    <property type="match status" value="1"/>
</dbReference>
<accession>A0A8T0VW07</accession>
<evidence type="ECO:0000313" key="2">
    <source>
        <dbReference type="Proteomes" id="UP000823388"/>
    </source>
</evidence>
<dbReference type="Proteomes" id="UP000823388">
    <property type="component" value="Chromosome 2K"/>
</dbReference>
<dbReference type="AlphaFoldDB" id="A0A8T0VW07"/>
<protein>
    <submittedName>
        <fullName evidence="1">Uncharacterized protein</fullName>
    </submittedName>
</protein>
<comment type="caution">
    <text evidence="1">The sequence shown here is derived from an EMBL/GenBank/DDBJ whole genome shotgun (WGS) entry which is preliminary data.</text>
</comment>
<keyword evidence="2" id="KW-1185">Reference proteome</keyword>
<evidence type="ECO:0000313" key="1">
    <source>
        <dbReference type="EMBL" id="KAG2640312.1"/>
    </source>
</evidence>
<dbReference type="EMBL" id="CM029039">
    <property type="protein sequence ID" value="KAG2640312.1"/>
    <property type="molecule type" value="Genomic_DNA"/>
</dbReference>
<reference evidence="1" key="1">
    <citation type="submission" date="2020-05" db="EMBL/GenBank/DDBJ databases">
        <title>WGS assembly of Panicum virgatum.</title>
        <authorList>
            <person name="Lovell J.T."/>
            <person name="Jenkins J."/>
            <person name="Shu S."/>
            <person name="Juenger T.E."/>
            <person name="Schmutz J."/>
        </authorList>
    </citation>
    <scope>NUCLEOTIDE SEQUENCE</scope>
    <source>
        <strain evidence="1">AP13</strain>
    </source>
</reference>
<dbReference type="PANTHER" id="PTHR33325">
    <property type="entry name" value="ZINC FINGER, CCHC-TYPE-RELATED"/>
    <property type="match status" value="1"/>
</dbReference>